<dbReference type="Pfam" id="PF01095">
    <property type="entry name" value="Pectinesterase"/>
    <property type="match status" value="1"/>
</dbReference>
<sequence length="704" mass="76784">MRNEAGESRGWLDRSVVSGGDEGRGAARNWQTDGLGTFYWQTQVNAAAFKDIKVHAAMMFNYNTLSRQDVEWSLDGQTWNKIGTYELTTAKQYVENTFDLPAEANNQATVYIRWKGDKTADPTGTTSDNDGISIADIYITGTPEIINDGMAPKLESTVPAEGATNASANGRIVLNFDERVKMVEGTVATLGTQELQPTVSGQTVTFEYKGLDYATPYTFTLPANNVSDLTDNFITDEITVNFTTMTRPTVTKAEFDFIVPDDGTITEALAAAAAREDESKRFYIFVKQGDYVIPASETSKVEGTNYPHPATIVNTPNVSIIGEGMDNTSFVNTVPYTEPGTTNPIEGLGKCETFRFESQATNMYLQDVTIKNGLQDNTGRGAALEDGGDKNVFKNVRLYGYQDTYNSRNNSGRYYFEGGEQRGRTDFLCGGGDAYFNGVTLVMCEAGGFLAVPSTPKKYGYIFMDCTIKGENSDVDGNYSLGRPWGDGTPIALYINTRMEAQPTAEGWSEMGDGYPARFAEYNSTTASGTVISLNDRKKTFGDGHENNPELTEEEAAFYTVAKVMGEGDDWDPTAMTEQASAPTNVYIEGTQLTWDDNQYVLCWAVCKDGKVVDFTTTPEYTVDDASVTYSVRAANQMGGLGEATVAEISTGINEIDGTETGEAVKTEYYSIDGARVSSTTRGVVIEVKTMADGSKTTKKIINK</sequence>
<feature type="compositionally biased region" description="Basic and acidic residues" evidence="5">
    <location>
        <begin position="1"/>
        <end position="12"/>
    </location>
</feature>
<reference evidence="8" key="2">
    <citation type="journal article" date="2021" name="Sci. Rep.">
        <title>The distribution of antibiotic resistance genes in chicken gut microbiota commensals.</title>
        <authorList>
            <person name="Juricova H."/>
            <person name="Matiasovicova J."/>
            <person name="Kubasova T."/>
            <person name="Cejkova D."/>
            <person name="Rychlik I."/>
        </authorList>
    </citation>
    <scope>NUCLEOTIDE SEQUENCE</scope>
    <source>
        <strain evidence="8">An824</strain>
    </source>
</reference>
<keyword evidence="4" id="KW-0063">Aspartyl esterase</keyword>
<evidence type="ECO:0000256" key="5">
    <source>
        <dbReference type="SAM" id="MobiDB-lite"/>
    </source>
</evidence>
<feature type="region of interest" description="Disordered" evidence="5">
    <location>
        <begin position="1"/>
        <end position="25"/>
    </location>
</feature>
<evidence type="ECO:0000259" key="7">
    <source>
        <dbReference type="Pfam" id="PF13205"/>
    </source>
</evidence>
<dbReference type="Proteomes" id="UP000706891">
    <property type="component" value="Unassembled WGS sequence"/>
</dbReference>
<dbReference type="GO" id="GO:0042545">
    <property type="term" value="P:cell wall modification"/>
    <property type="evidence" value="ECO:0007669"/>
    <property type="project" value="InterPro"/>
</dbReference>
<keyword evidence="2" id="KW-0732">Signal</keyword>
<dbReference type="AlphaFoldDB" id="A0A938WQH6"/>
<dbReference type="RefSeq" id="WP_205103299.1">
    <property type="nucleotide sequence ID" value="NZ_JACJJG010000006.1"/>
</dbReference>
<reference evidence="8" key="1">
    <citation type="submission" date="2020-08" db="EMBL/GenBank/DDBJ databases">
        <authorList>
            <person name="Cejkova D."/>
            <person name="Kubasova T."/>
            <person name="Jahodarova E."/>
            <person name="Rychlik I."/>
        </authorList>
    </citation>
    <scope>NUCLEOTIDE SEQUENCE</scope>
    <source>
        <strain evidence="8">An824</strain>
    </source>
</reference>
<dbReference type="InterPro" id="IPR011050">
    <property type="entry name" value="Pectin_lyase_fold/virulence"/>
</dbReference>
<dbReference type="InterPro" id="IPR032812">
    <property type="entry name" value="SbsA_Ig"/>
</dbReference>
<gene>
    <name evidence="8" type="ORF">H6A34_02710</name>
</gene>
<proteinExistence type="inferred from homology"/>
<dbReference type="InterPro" id="IPR000070">
    <property type="entry name" value="Pectinesterase_cat"/>
</dbReference>
<dbReference type="EMBL" id="JACJJG010000006">
    <property type="protein sequence ID" value="MBM6672796.1"/>
    <property type="molecule type" value="Genomic_DNA"/>
</dbReference>
<dbReference type="Gene3D" id="2.60.120.260">
    <property type="entry name" value="Galactose-binding domain-like"/>
    <property type="match status" value="1"/>
</dbReference>
<dbReference type="PANTHER" id="PTHR31321:SF57">
    <property type="entry name" value="PECTINESTERASE 53-RELATED"/>
    <property type="match status" value="1"/>
</dbReference>
<dbReference type="Pfam" id="PF13205">
    <property type="entry name" value="Big_5"/>
    <property type="match status" value="1"/>
</dbReference>
<dbReference type="Gene3D" id="2.160.20.10">
    <property type="entry name" value="Single-stranded right-handed beta-helix, Pectin lyase-like"/>
    <property type="match status" value="1"/>
</dbReference>
<comment type="similarity">
    <text evidence="1">Belongs to the pectinesterase family.</text>
</comment>
<name>A0A938WQH6_9BACT</name>
<evidence type="ECO:0000313" key="9">
    <source>
        <dbReference type="Proteomes" id="UP000706891"/>
    </source>
</evidence>
<dbReference type="GO" id="GO:0030599">
    <property type="term" value="F:pectinesterase activity"/>
    <property type="evidence" value="ECO:0007669"/>
    <property type="project" value="InterPro"/>
</dbReference>
<evidence type="ECO:0000259" key="6">
    <source>
        <dbReference type="Pfam" id="PF01095"/>
    </source>
</evidence>
<keyword evidence="3" id="KW-0378">Hydrolase</keyword>
<organism evidence="8 9">
    <name type="scientific">Marseilla massiliensis</name>
    <dbReference type="NCBI Taxonomy" id="1841864"/>
    <lineage>
        <taxon>Bacteria</taxon>
        <taxon>Pseudomonadati</taxon>
        <taxon>Bacteroidota</taxon>
        <taxon>Bacteroidia</taxon>
        <taxon>Bacteroidales</taxon>
        <taxon>Prevotellaceae</taxon>
        <taxon>Marseilla</taxon>
    </lineage>
</organism>
<evidence type="ECO:0000256" key="2">
    <source>
        <dbReference type="ARBA" id="ARBA00022729"/>
    </source>
</evidence>
<keyword evidence="9" id="KW-1185">Reference proteome</keyword>
<protein>
    <submittedName>
        <fullName evidence="8">Ig-like domain-containing protein</fullName>
    </submittedName>
</protein>
<dbReference type="InterPro" id="IPR012334">
    <property type="entry name" value="Pectin_lyas_fold"/>
</dbReference>
<dbReference type="PANTHER" id="PTHR31321">
    <property type="entry name" value="ACYL-COA THIOESTER HYDROLASE YBHC-RELATED"/>
    <property type="match status" value="1"/>
</dbReference>
<accession>A0A938WQH6</accession>
<evidence type="ECO:0000256" key="4">
    <source>
        <dbReference type="ARBA" id="ARBA00023085"/>
    </source>
</evidence>
<feature type="domain" description="Pectinesterase catalytic" evidence="6">
    <location>
        <begin position="264"/>
        <end position="565"/>
    </location>
</feature>
<evidence type="ECO:0000256" key="1">
    <source>
        <dbReference type="ARBA" id="ARBA00008891"/>
    </source>
</evidence>
<dbReference type="SUPFAM" id="SSF51126">
    <property type="entry name" value="Pectin lyase-like"/>
    <property type="match status" value="1"/>
</dbReference>
<comment type="caution">
    <text evidence="8">The sequence shown here is derived from an EMBL/GenBank/DDBJ whole genome shotgun (WGS) entry which is preliminary data.</text>
</comment>
<evidence type="ECO:0000313" key="8">
    <source>
        <dbReference type="EMBL" id="MBM6672796.1"/>
    </source>
</evidence>
<feature type="domain" description="SbsA Ig-like" evidence="7">
    <location>
        <begin position="150"/>
        <end position="244"/>
    </location>
</feature>
<dbReference type="GO" id="GO:0009279">
    <property type="term" value="C:cell outer membrane"/>
    <property type="evidence" value="ECO:0007669"/>
    <property type="project" value="TreeGrafter"/>
</dbReference>
<evidence type="ECO:0000256" key="3">
    <source>
        <dbReference type="ARBA" id="ARBA00022801"/>
    </source>
</evidence>